<proteinExistence type="predicted"/>
<keyword evidence="3" id="KW-1185">Reference proteome</keyword>
<gene>
    <name evidence="2" type="ORF">E2R66_04690</name>
</gene>
<accession>A0A4Y8SL61</accession>
<evidence type="ECO:0000259" key="1">
    <source>
        <dbReference type="Pfam" id="PF08818"/>
    </source>
</evidence>
<dbReference type="Pfam" id="PF08818">
    <property type="entry name" value="DUF1801"/>
    <property type="match status" value="1"/>
</dbReference>
<comment type="caution">
    <text evidence="2">The sequence shown here is derived from an EMBL/GenBank/DDBJ whole genome shotgun (WGS) entry which is preliminary data.</text>
</comment>
<dbReference type="Proteomes" id="UP000297540">
    <property type="component" value="Unassembled WGS sequence"/>
</dbReference>
<name>A0A4Y8SL61_9SPHI</name>
<evidence type="ECO:0000313" key="2">
    <source>
        <dbReference type="EMBL" id="TFF39668.1"/>
    </source>
</evidence>
<dbReference type="AlphaFoldDB" id="A0A4Y8SL61"/>
<dbReference type="OrthoDB" id="9811812at2"/>
<dbReference type="EMBL" id="SOZE01000003">
    <property type="protein sequence ID" value="TFF39668.1"/>
    <property type="molecule type" value="Genomic_DNA"/>
</dbReference>
<reference evidence="2 3" key="1">
    <citation type="journal article" date="2017" name="Int. J. Syst. Evol. Microbiol.">
        <title>Mucilaginibacterpsychrotolerans sp. nov., isolated from peatlands.</title>
        <authorList>
            <person name="Deng Y."/>
            <person name="Shen L."/>
            <person name="Xu B."/>
            <person name="Liu Y."/>
            <person name="Gu Z."/>
            <person name="Liu H."/>
            <person name="Zhou Y."/>
        </authorList>
    </citation>
    <scope>NUCLEOTIDE SEQUENCE [LARGE SCALE GENOMIC DNA]</scope>
    <source>
        <strain evidence="2 3">NH7-4</strain>
    </source>
</reference>
<dbReference type="InterPro" id="IPR014922">
    <property type="entry name" value="YdhG-like"/>
</dbReference>
<sequence length="142" mass="16090">MKSAKPKTDVLADTPGVDALMRTLDHPLKDVLQSLRQVILAADSRVGEHVKWNAPSFLYIGDMPPFNPKEYKRYIIVSNFFRKDCIRLVFPSGAKVNDTSGFLEGDYADGRRLANFYNLEDVVAKKSTLQQIISEWLSLLEN</sequence>
<dbReference type="RefSeq" id="WP_133227166.1">
    <property type="nucleotide sequence ID" value="NZ_SOZE01000003.1"/>
</dbReference>
<organism evidence="2 3">
    <name type="scientific">Mucilaginibacter psychrotolerans</name>
    <dbReference type="NCBI Taxonomy" id="1524096"/>
    <lineage>
        <taxon>Bacteria</taxon>
        <taxon>Pseudomonadati</taxon>
        <taxon>Bacteroidota</taxon>
        <taxon>Sphingobacteriia</taxon>
        <taxon>Sphingobacteriales</taxon>
        <taxon>Sphingobacteriaceae</taxon>
        <taxon>Mucilaginibacter</taxon>
    </lineage>
</organism>
<evidence type="ECO:0000313" key="3">
    <source>
        <dbReference type="Proteomes" id="UP000297540"/>
    </source>
</evidence>
<dbReference type="SUPFAM" id="SSF159888">
    <property type="entry name" value="YdhG-like"/>
    <property type="match status" value="1"/>
</dbReference>
<feature type="domain" description="YdhG-like" evidence="1">
    <location>
        <begin position="29"/>
        <end position="137"/>
    </location>
</feature>
<protein>
    <submittedName>
        <fullName evidence="2">DUF1801 domain-containing protein</fullName>
    </submittedName>
</protein>